<keyword evidence="2" id="KW-1185">Reference proteome</keyword>
<name>A0ABR0ABA1_9CRUS</name>
<organism evidence="1 2">
    <name type="scientific">Daphnia magna</name>
    <dbReference type="NCBI Taxonomy" id="35525"/>
    <lineage>
        <taxon>Eukaryota</taxon>
        <taxon>Metazoa</taxon>
        <taxon>Ecdysozoa</taxon>
        <taxon>Arthropoda</taxon>
        <taxon>Crustacea</taxon>
        <taxon>Branchiopoda</taxon>
        <taxon>Diplostraca</taxon>
        <taxon>Cladocera</taxon>
        <taxon>Anomopoda</taxon>
        <taxon>Daphniidae</taxon>
        <taxon>Daphnia</taxon>
    </lineage>
</organism>
<dbReference type="Proteomes" id="UP001234178">
    <property type="component" value="Unassembled WGS sequence"/>
</dbReference>
<reference evidence="1 2" key="1">
    <citation type="journal article" date="2023" name="Nucleic Acids Res.">
        <title>The hologenome of Daphnia magna reveals possible DNA methylation and microbiome-mediated evolution of the host genome.</title>
        <authorList>
            <person name="Chaturvedi A."/>
            <person name="Li X."/>
            <person name="Dhandapani V."/>
            <person name="Marshall H."/>
            <person name="Kissane S."/>
            <person name="Cuenca-Cambronero M."/>
            <person name="Asole G."/>
            <person name="Calvet F."/>
            <person name="Ruiz-Romero M."/>
            <person name="Marangio P."/>
            <person name="Guigo R."/>
            <person name="Rago D."/>
            <person name="Mirbahai L."/>
            <person name="Eastwood N."/>
            <person name="Colbourne J.K."/>
            <person name="Zhou J."/>
            <person name="Mallon E."/>
            <person name="Orsini L."/>
        </authorList>
    </citation>
    <scope>NUCLEOTIDE SEQUENCE [LARGE SCALE GENOMIC DNA]</scope>
    <source>
        <strain evidence="1">LRV0_1</strain>
    </source>
</reference>
<protein>
    <submittedName>
        <fullName evidence="1">Uncharacterized protein</fullName>
    </submittedName>
</protein>
<gene>
    <name evidence="1" type="ORF">OUZ56_007814</name>
</gene>
<dbReference type="EMBL" id="JAOYFB010000037">
    <property type="protein sequence ID" value="KAK4022343.1"/>
    <property type="molecule type" value="Genomic_DNA"/>
</dbReference>
<accession>A0ABR0ABA1</accession>
<evidence type="ECO:0000313" key="2">
    <source>
        <dbReference type="Proteomes" id="UP001234178"/>
    </source>
</evidence>
<proteinExistence type="predicted"/>
<evidence type="ECO:0000313" key="1">
    <source>
        <dbReference type="EMBL" id="KAK4022343.1"/>
    </source>
</evidence>
<comment type="caution">
    <text evidence="1">The sequence shown here is derived from an EMBL/GenBank/DDBJ whole genome shotgun (WGS) entry which is preliminary data.</text>
</comment>
<sequence>MFLNRIFRVRSISSRQSKAKVGKALRELHETAHDGNVCVEPGLLHILKTLGWRYHRTEWVSSDVVSGA</sequence>